<comment type="similarity">
    <text evidence="1">Belongs to the 'phage' integrase family.</text>
</comment>
<dbReference type="GO" id="GO:0003677">
    <property type="term" value="F:DNA binding"/>
    <property type="evidence" value="ECO:0007669"/>
    <property type="project" value="UniProtKB-UniRule"/>
</dbReference>
<reference evidence="8 9" key="1">
    <citation type="submission" date="2020-01" db="EMBL/GenBank/DDBJ databases">
        <title>Whole genome and functional gene identification of agarase of Vibrio HN897.</title>
        <authorList>
            <person name="Liu Y."/>
            <person name="Zhao Z."/>
        </authorList>
    </citation>
    <scope>NUCLEOTIDE SEQUENCE [LARGE SCALE GENOMIC DNA]</scope>
    <source>
        <strain evidence="8 9">HN897</strain>
    </source>
</reference>
<evidence type="ECO:0000259" key="6">
    <source>
        <dbReference type="PROSITE" id="PS51898"/>
    </source>
</evidence>
<dbReference type="GO" id="GO:0006310">
    <property type="term" value="P:DNA recombination"/>
    <property type="evidence" value="ECO:0007669"/>
    <property type="project" value="UniProtKB-KW"/>
</dbReference>
<keyword evidence="4" id="KW-0233">DNA recombination</keyword>
<dbReference type="GO" id="GO:0015074">
    <property type="term" value="P:DNA integration"/>
    <property type="evidence" value="ECO:0007669"/>
    <property type="project" value="UniProtKB-KW"/>
</dbReference>
<dbReference type="CDD" id="cd00796">
    <property type="entry name" value="INT_Rci_Hp1_C"/>
    <property type="match status" value="1"/>
</dbReference>
<protein>
    <submittedName>
        <fullName evidence="8">Tyrosine-type recombinase/integrase</fullName>
    </submittedName>
</protein>
<sequence>MAIKKKITSATLKALTPEERRLNDTEVSGFHAIKFESGKVVYYVYFRLNGKQVNYKIGLATDLTPAQARDIAKQKLGEVASGKNVQEEKKKAREDTKRRKFLNFEVFLDKKYSAYLIARNPKTASKTINHLKSRFKHLLSKDLDQITAWDVEKWRNERVKLGRAPSTINYTVNTLKGALSRAVEWGLIESHTLSKVKTIKHDNTRVRYLTQEEQSRLLASIYTRDQLIREKRRSANQHREVRGEEPYPSLDNVRFVDYVEPIILTAMNTGLRRGELMALKWTDISFDNRYLTVRATIAKSKKSRVVPLNDTAYQVLFSWRKMHPKNEYVFVSGQDKPLTDIKKPWLKLVEKAGLVNFNFHDLRHHFASQLVMAGVDLNTVRELLGHSDLKMTLRYAHLAPEHKAAAVNLIG</sequence>
<keyword evidence="3 5" id="KW-0238">DNA-binding</keyword>
<evidence type="ECO:0000256" key="5">
    <source>
        <dbReference type="PROSITE-ProRule" id="PRU01248"/>
    </source>
</evidence>
<dbReference type="PROSITE" id="PS51900">
    <property type="entry name" value="CB"/>
    <property type="match status" value="1"/>
</dbReference>
<proteinExistence type="inferred from homology"/>
<dbReference type="SUPFAM" id="SSF56349">
    <property type="entry name" value="DNA breaking-rejoining enzymes"/>
    <property type="match status" value="1"/>
</dbReference>
<organism evidence="8 9">
    <name type="scientific">Vibrio astriarenae</name>
    <dbReference type="NCBI Taxonomy" id="1481923"/>
    <lineage>
        <taxon>Bacteria</taxon>
        <taxon>Pseudomonadati</taxon>
        <taxon>Pseudomonadota</taxon>
        <taxon>Gammaproteobacteria</taxon>
        <taxon>Vibrionales</taxon>
        <taxon>Vibrionaceae</taxon>
        <taxon>Vibrio</taxon>
    </lineage>
</organism>
<gene>
    <name evidence="8" type="ORF">GT360_12475</name>
</gene>
<dbReference type="RefSeq" id="WP_164649183.1">
    <property type="nucleotide sequence ID" value="NZ_CP047475.1"/>
</dbReference>
<evidence type="ECO:0000313" key="9">
    <source>
        <dbReference type="Proteomes" id="UP000464262"/>
    </source>
</evidence>
<dbReference type="Gene3D" id="1.10.150.130">
    <property type="match status" value="1"/>
</dbReference>
<dbReference type="InterPro" id="IPR038488">
    <property type="entry name" value="Integrase_DNA-bd_sf"/>
</dbReference>
<dbReference type="InterPro" id="IPR011010">
    <property type="entry name" value="DNA_brk_join_enz"/>
</dbReference>
<dbReference type="KEGG" id="vas:GT360_12475"/>
<dbReference type="Proteomes" id="UP000464262">
    <property type="component" value="Chromosome 1"/>
</dbReference>
<name>A0A7Z2T4L4_9VIBR</name>
<feature type="domain" description="Core-binding (CB)" evidence="7">
    <location>
        <begin position="103"/>
        <end position="183"/>
    </location>
</feature>
<dbReference type="Gene3D" id="1.10.443.10">
    <property type="entry name" value="Intergrase catalytic core"/>
    <property type="match status" value="1"/>
</dbReference>
<evidence type="ECO:0000256" key="1">
    <source>
        <dbReference type="ARBA" id="ARBA00008857"/>
    </source>
</evidence>
<dbReference type="InterPro" id="IPR002104">
    <property type="entry name" value="Integrase_catalytic"/>
</dbReference>
<dbReference type="PROSITE" id="PS51898">
    <property type="entry name" value="TYR_RECOMBINASE"/>
    <property type="match status" value="1"/>
</dbReference>
<dbReference type="InterPro" id="IPR044068">
    <property type="entry name" value="CB"/>
</dbReference>
<evidence type="ECO:0000256" key="4">
    <source>
        <dbReference type="ARBA" id="ARBA00023172"/>
    </source>
</evidence>
<evidence type="ECO:0000256" key="3">
    <source>
        <dbReference type="ARBA" id="ARBA00023125"/>
    </source>
</evidence>
<feature type="domain" description="Tyr recombinase" evidence="6">
    <location>
        <begin position="204"/>
        <end position="408"/>
    </location>
</feature>
<dbReference type="Pfam" id="PF13356">
    <property type="entry name" value="Arm-DNA-bind_3"/>
    <property type="match status" value="1"/>
</dbReference>
<dbReference type="PANTHER" id="PTHR30349">
    <property type="entry name" value="PHAGE INTEGRASE-RELATED"/>
    <property type="match status" value="1"/>
</dbReference>
<keyword evidence="2" id="KW-0229">DNA integration</keyword>
<evidence type="ECO:0000256" key="2">
    <source>
        <dbReference type="ARBA" id="ARBA00022908"/>
    </source>
</evidence>
<dbReference type="EMBL" id="CP047475">
    <property type="protein sequence ID" value="QIA64274.1"/>
    <property type="molecule type" value="Genomic_DNA"/>
</dbReference>
<evidence type="ECO:0000259" key="7">
    <source>
        <dbReference type="PROSITE" id="PS51900"/>
    </source>
</evidence>
<evidence type="ECO:0000313" key="8">
    <source>
        <dbReference type="EMBL" id="QIA64274.1"/>
    </source>
</evidence>
<dbReference type="InterPro" id="IPR050090">
    <property type="entry name" value="Tyrosine_recombinase_XerCD"/>
</dbReference>
<dbReference type="AlphaFoldDB" id="A0A7Z2T4L4"/>
<dbReference type="Pfam" id="PF00589">
    <property type="entry name" value="Phage_integrase"/>
    <property type="match status" value="1"/>
</dbReference>
<keyword evidence="9" id="KW-1185">Reference proteome</keyword>
<dbReference type="InterPro" id="IPR013762">
    <property type="entry name" value="Integrase-like_cat_sf"/>
</dbReference>
<accession>A0A7Z2T4L4</accession>
<dbReference type="InterPro" id="IPR025166">
    <property type="entry name" value="Integrase_DNA_bind_dom"/>
</dbReference>
<dbReference type="InterPro" id="IPR010998">
    <property type="entry name" value="Integrase_recombinase_N"/>
</dbReference>
<dbReference type="PANTHER" id="PTHR30349:SF64">
    <property type="entry name" value="PROPHAGE INTEGRASE INTD-RELATED"/>
    <property type="match status" value="1"/>
</dbReference>
<dbReference type="Gene3D" id="3.30.160.390">
    <property type="entry name" value="Integrase, DNA-binding domain"/>
    <property type="match status" value="1"/>
</dbReference>